<evidence type="ECO:0000256" key="2">
    <source>
        <dbReference type="ARBA" id="ARBA00022982"/>
    </source>
</evidence>
<dbReference type="GO" id="GO:0033539">
    <property type="term" value="P:fatty acid beta-oxidation using acyl-CoA dehydrogenase"/>
    <property type="evidence" value="ECO:0007669"/>
    <property type="project" value="TreeGrafter"/>
</dbReference>
<dbReference type="RefSeq" id="WP_146400339.1">
    <property type="nucleotide sequence ID" value="NZ_SJPJ01000001.1"/>
</dbReference>
<dbReference type="InterPro" id="IPR001308">
    <property type="entry name" value="ETF_a/FixB"/>
</dbReference>
<proteinExistence type="inferred from homology"/>
<dbReference type="OrthoDB" id="9770286at2"/>
<accession>A0A5C5Z8X5</accession>
<comment type="caution">
    <text evidence="4">The sequence shown here is derived from an EMBL/GenBank/DDBJ whole genome shotgun (WGS) entry which is preliminary data.</text>
</comment>
<organism evidence="4 5">
    <name type="scientific">Novipirellula herctigrandis</name>
    <dbReference type="NCBI Taxonomy" id="2527986"/>
    <lineage>
        <taxon>Bacteria</taxon>
        <taxon>Pseudomonadati</taxon>
        <taxon>Planctomycetota</taxon>
        <taxon>Planctomycetia</taxon>
        <taxon>Pirellulales</taxon>
        <taxon>Pirellulaceae</taxon>
        <taxon>Novipirellula</taxon>
    </lineage>
</organism>
<dbReference type="SUPFAM" id="SSF52402">
    <property type="entry name" value="Adenine nucleotide alpha hydrolases-like"/>
    <property type="match status" value="1"/>
</dbReference>
<dbReference type="InterPro" id="IPR014730">
    <property type="entry name" value="ETF_a/b_N"/>
</dbReference>
<dbReference type="Proteomes" id="UP000315010">
    <property type="component" value="Unassembled WGS sequence"/>
</dbReference>
<reference evidence="4 5" key="1">
    <citation type="submission" date="2019-02" db="EMBL/GenBank/DDBJ databases">
        <title>Deep-cultivation of Planctomycetes and their phenomic and genomic characterization uncovers novel biology.</title>
        <authorList>
            <person name="Wiegand S."/>
            <person name="Jogler M."/>
            <person name="Boedeker C."/>
            <person name="Pinto D."/>
            <person name="Vollmers J."/>
            <person name="Rivas-Marin E."/>
            <person name="Kohn T."/>
            <person name="Peeters S.H."/>
            <person name="Heuer A."/>
            <person name="Rast P."/>
            <person name="Oberbeckmann S."/>
            <person name="Bunk B."/>
            <person name="Jeske O."/>
            <person name="Meyerdierks A."/>
            <person name="Storesund J.E."/>
            <person name="Kallscheuer N."/>
            <person name="Luecker S."/>
            <person name="Lage O.M."/>
            <person name="Pohl T."/>
            <person name="Merkel B.J."/>
            <person name="Hornburger P."/>
            <person name="Mueller R.-W."/>
            <person name="Bruemmer F."/>
            <person name="Labrenz M."/>
            <person name="Spormann A.M."/>
            <person name="Op Den Camp H."/>
            <person name="Overmann J."/>
            <person name="Amann R."/>
            <person name="Jetten M.S.M."/>
            <person name="Mascher T."/>
            <person name="Medema M.H."/>
            <person name="Devos D.P."/>
            <person name="Kaster A.-K."/>
            <person name="Ovreas L."/>
            <person name="Rohde M."/>
            <person name="Galperin M.Y."/>
            <person name="Jogler C."/>
        </authorList>
    </citation>
    <scope>NUCLEOTIDE SEQUENCE [LARGE SCALE GENOMIC DNA]</scope>
    <source>
        <strain evidence="4 5">CA13</strain>
    </source>
</reference>
<name>A0A5C5Z8X5_9BACT</name>
<dbReference type="SUPFAM" id="SSF52467">
    <property type="entry name" value="DHS-like NAD/FAD-binding domain"/>
    <property type="match status" value="1"/>
</dbReference>
<dbReference type="Pfam" id="PF01012">
    <property type="entry name" value="ETF"/>
    <property type="match status" value="1"/>
</dbReference>
<dbReference type="AlphaFoldDB" id="A0A5C5Z8X5"/>
<dbReference type="InterPro" id="IPR029035">
    <property type="entry name" value="DHS-like_NAD/FAD-binding_dom"/>
</dbReference>
<dbReference type="InterPro" id="IPR014729">
    <property type="entry name" value="Rossmann-like_a/b/a_fold"/>
</dbReference>
<sequence length="344" mass="36535">MASILYVAHTEADGTLCKPALEALEAARQLKGSLGDATLTVGLIGHDVQAAADAIASCGADRFLAVAGSEFGVSRYGSDALAITELVKASEATVILAPATSRVTRVLPGVANRCDGCIDTQVTGMSVEDGQAQIQRWYYRQRMVATLTRDQSPWFLSIAAGVYDAWKGDTGTAQVEILAVELDGGATRTRVIGTKATDSDTQTIRPEADLLLVAGAGWTKKQADGQTHVPDAEQLLLEFLDSTQASLGSSKSLVDQDAEGQAVMGFLSHMNQVGQTGSTPRHPKGLATCCHGEEPHVVGWRFINQRRAINMDPNCSWAQGKADVLYVADAFEVMKKVNDLLSKG</sequence>
<evidence type="ECO:0000313" key="5">
    <source>
        <dbReference type="Proteomes" id="UP000315010"/>
    </source>
</evidence>
<dbReference type="GO" id="GO:0050660">
    <property type="term" value="F:flavin adenine dinucleotide binding"/>
    <property type="evidence" value="ECO:0007669"/>
    <property type="project" value="InterPro"/>
</dbReference>
<dbReference type="PANTHER" id="PTHR43153:SF1">
    <property type="entry name" value="ELECTRON TRANSFER FLAVOPROTEIN SUBUNIT ALPHA, MITOCHONDRIAL"/>
    <property type="match status" value="1"/>
</dbReference>
<keyword evidence="2" id="KW-0249">Electron transport</keyword>
<dbReference type="Gene3D" id="3.40.50.1220">
    <property type="entry name" value="TPP-binding domain"/>
    <property type="match status" value="1"/>
</dbReference>
<dbReference type="SMART" id="SM00893">
    <property type="entry name" value="ETF"/>
    <property type="match status" value="1"/>
</dbReference>
<dbReference type="Gene3D" id="3.40.50.620">
    <property type="entry name" value="HUPs"/>
    <property type="match status" value="1"/>
</dbReference>
<evidence type="ECO:0000313" key="4">
    <source>
        <dbReference type="EMBL" id="TWT83281.1"/>
    </source>
</evidence>
<dbReference type="PANTHER" id="PTHR43153">
    <property type="entry name" value="ELECTRON TRANSFER FLAVOPROTEIN ALPHA"/>
    <property type="match status" value="1"/>
</dbReference>
<keyword evidence="2" id="KW-0813">Transport</keyword>
<evidence type="ECO:0000259" key="3">
    <source>
        <dbReference type="SMART" id="SM00893"/>
    </source>
</evidence>
<comment type="similarity">
    <text evidence="1">Belongs to the ETF alpha-subunit/FixB family.</text>
</comment>
<evidence type="ECO:0000256" key="1">
    <source>
        <dbReference type="ARBA" id="ARBA00005817"/>
    </source>
</evidence>
<protein>
    <submittedName>
        <fullName evidence="4">Electron transfer flavoprotein domain protein</fullName>
    </submittedName>
</protein>
<dbReference type="EMBL" id="SJPJ01000001">
    <property type="protein sequence ID" value="TWT83281.1"/>
    <property type="molecule type" value="Genomic_DNA"/>
</dbReference>
<gene>
    <name evidence="4" type="ORF">CA13_47460</name>
</gene>
<dbReference type="GO" id="GO:0009055">
    <property type="term" value="F:electron transfer activity"/>
    <property type="evidence" value="ECO:0007669"/>
    <property type="project" value="InterPro"/>
</dbReference>
<keyword evidence="5" id="KW-1185">Reference proteome</keyword>
<feature type="domain" description="Electron transfer flavoprotein alpha/beta-subunit N-terminal" evidence="3">
    <location>
        <begin position="4"/>
        <end position="191"/>
    </location>
</feature>